<keyword evidence="3" id="KW-1185">Reference proteome</keyword>
<dbReference type="AlphaFoldDB" id="A0A9N7VXE2"/>
<evidence type="ECO:0000313" key="3">
    <source>
        <dbReference type="Proteomes" id="UP001153269"/>
    </source>
</evidence>
<name>A0A9N7VXE2_PLEPL</name>
<organism evidence="2 3">
    <name type="scientific">Pleuronectes platessa</name>
    <name type="common">European plaice</name>
    <dbReference type="NCBI Taxonomy" id="8262"/>
    <lineage>
        <taxon>Eukaryota</taxon>
        <taxon>Metazoa</taxon>
        <taxon>Chordata</taxon>
        <taxon>Craniata</taxon>
        <taxon>Vertebrata</taxon>
        <taxon>Euteleostomi</taxon>
        <taxon>Actinopterygii</taxon>
        <taxon>Neopterygii</taxon>
        <taxon>Teleostei</taxon>
        <taxon>Neoteleostei</taxon>
        <taxon>Acanthomorphata</taxon>
        <taxon>Carangaria</taxon>
        <taxon>Pleuronectiformes</taxon>
        <taxon>Pleuronectoidei</taxon>
        <taxon>Pleuronectidae</taxon>
        <taxon>Pleuronectes</taxon>
    </lineage>
</organism>
<protein>
    <submittedName>
        <fullName evidence="2">Uncharacterized protein</fullName>
    </submittedName>
</protein>
<evidence type="ECO:0000313" key="2">
    <source>
        <dbReference type="EMBL" id="CAB1455995.1"/>
    </source>
</evidence>
<accession>A0A9N7VXE2</accession>
<proteinExistence type="predicted"/>
<reference evidence="2" key="1">
    <citation type="submission" date="2020-03" db="EMBL/GenBank/DDBJ databases">
        <authorList>
            <person name="Weist P."/>
        </authorList>
    </citation>
    <scope>NUCLEOTIDE SEQUENCE</scope>
</reference>
<gene>
    <name evidence="2" type="ORF">PLEPLA_LOCUS43776</name>
</gene>
<comment type="caution">
    <text evidence="2">The sequence shown here is derived from an EMBL/GenBank/DDBJ whole genome shotgun (WGS) entry which is preliminary data.</text>
</comment>
<evidence type="ECO:0000256" key="1">
    <source>
        <dbReference type="SAM" id="MobiDB-lite"/>
    </source>
</evidence>
<dbReference type="EMBL" id="CADEAL010004280">
    <property type="protein sequence ID" value="CAB1455995.1"/>
    <property type="molecule type" value="Genomic_DNA"/>
</dbReference>
<sequence>MSLQSDYSDKARLGTGQTQHGQARGTLTFRRVKIRLGGEGERGRGGVIDMVEVVRQDQDEPGDVNLLLSPLTLRLCSGRHRLVRRHGLKTNWFSPVALRCRITAAVCGSNFPRMRTDWDGSRLRWGWRGI</sequence>
<dbReference type="Proteomes" id="UP001153269">
    <property type="component" value="Unassembled WGS sequence"/>
</dbReference>
<feature type="region of interest" description="Disordered" evidence="1">
    <location>
        <begin position="1"/>
        <end position="22"/>
    </location>
</feature>